<dbReference type="PANTHER" id="PTHR13452">
    <property type="entry name" value="THUMP DOMAIN CONTAINING PROTEIN 1-RELATED"/>
    <property type="match status" value="1"/>
</dbReference>
<sequence length="292" mass="32310">MTGDNKRKGQWKGGQDGAKRHKGQLNQAITAKGHKGVLVTCDKTKERQAVKDALNILNEMADKYFPPADKADSDANEDKAEETGGSSDTIQKKLQEEIDALKSAAKDGKTGRFTPLDTGVKGLLLVQFKDESLSPVVLVKKIFEEVEATKEFASRFINRIIPLEKIAYSGMDEIKESMLPLLEEHKKLFATPEKPLVYAVEIKRRNCTNLNTMDVINALAEMVGPEHKVNLSAPESVLLVEIFRNTCGVSIVTDFHKFKKFNVRSVIDPPVSEKPAEKKAKDESAKADAESN</sequence>
<dbReference type="InterPro" id="IPR040183">
    <property type="entry name" value="THUMPD1-like"/>
</dbReference>
<dbReference type="GO" id="GO:0003723">
    <property type="term" value="F:RNA binding"/>
    <property type="evidence" value="ECO:0007669"/>
    <property type="project" value="UniProtKB-UniRule"/>
</dbReference>
<keyword evidence="1" id="KW-0694">RNA-binding</keyword>
<evidence type="ECO:0000313" key="5">
    <source>
        <dbReference type="Proteomes" id="UP001146120"/>
    </source>
</evidence>
<feature type="region of interest" description="Disordered" evidence="2">
    <location>
        <begin position="271"/>
        <end position="292"/>
    </location>
</feature>
<dbReference type="SUPFAM" id="SSF143437">
    <property type="entry name" value="THUMP domain-like"/>
    <property type="match status" value="1"/>
</dbReference>
<dbReference type="InterPro" id="IPR004114">
    <property type="entry name" value="THUMP_dom"/>
</dbReference>
<dbReference type="EMBL" id="DAKRPA010000129">
    <property type="protein sequence ID" value="DAZ97648.1"/>
    <property type="molecule type" value="Genomic_DNA"/>
</dbReference>
<accession>A0AAV2YW71</accession>
<evidence type="ECO:0000313" key="4">
    <source>
        <dbReference type="EMBL" id="DAZ97648.1"/>
    </source>
</evidence>
<reference evidence="4" key="2">
    <citation type="journal article" date="2023" name="Microbiol Resour">
        <title>Decontamination and Annotation of the Draft Genome Sequence of the Oomycete Lagenidium giganteum ARSEF 373.</title>
        <authorList>
            <person name="Morgan W.R."/>
            <person name="Tartar A."/>
        </authorList>
    </citation>
    <scope>NUCLEOTIDE SEQUENCE</scope>
    <source>
        <strain evidence="4">ARSEF 373</strain>
    </source>
</reference>
<dbReference type="PROSITE" id="PS51165">
    <property type="entry name" value="THUMP"/>
    <property type="match status" value="1"/>
</dbReference>
<comment type="caution">
    <text evidence="4">The sequence shown here is derived from an EMBL/GenBank/DDBJ whole genome shotgun (WGS) entry which is preliminary data.</text>
</comment>
<dbReference type="CDD" id="cd11717">
    <property type="entry name" value="THUMP_THUMPD1_like"/>
    <property type="match status" value="1"/>
</dbReference>
<reference evidence="4" key="1">
    <citation type="submission" date="2022-11" db="EMBL/GenBank/DDBJ databases">
        <authorList>
            <person name="Morgan W.R."/>
            <person name="Tartar A."/>
        </authorList>
    </citation>
    <scope>NUCLEOTIDE SEQUENCE</scope>
    <source>
        <strain evidence="4">ARSEF 373</strain>
    </source>
</reference>
<feature type="region of interest" description="Disordered" evidence="2">
    <location>
        <begin position="1"/>
        <end position="29"/>
    </location>
</feature>
<protein>
    <recommendedName>
        <fullName evidence="3">THUMP domain-containing protein</fullName>
    </recommendedName>
</protein>
<feature type="compositionally biased region" description="Basic and acidic residues" evidence="2">
    <location>
        <begin position="69"/>
        <end position="82"/>
    </location>
</feature>
<dbReference type="AlphaFoldDB" id="A0AAV2YW71"/>
<dbReference type="SMART" id="SM00981">
    <property type="entry name" value="THUMP"/>
    <property type="match status" value="1"/>
</dbReference>
<organism evidence="4 5">
    <name type="scientific">Lagenidium giganteum</name>
    <dbReference type="NCBI Taxonomy" id="4803"/>
    <lineage>
        <taxon>Eukaryota</taxon>
        <taxon>Sar</taxon>
        <taxon>Stramenopiles</taxon>
        <taxon>Oomycota</taxon>
        <taxon>Peronosporomycetes</taxon>
        <taxon>Pythiales</taxon>
        <taxon>Pythiaceae</taxon>
    </lineage>
</organism>
<evidence type="ECO:0000259" key="3">
    <source>
        <dbReference type="PROSITE" id="PS51165"/>
    </source>
</evidence>
<dbReference type="PANTHER" id="PTHR13452:SF10">
    <property type="entry name" value="THUMP DOMAIN-CONTAINING PROTEIN 1"/>
    <property type="match status" value="1"/>
</dbReference>
<dbReference type="Proteomes" id="UP001146120">
    <property type="component" value="Unassembled WGS sequence"/>
</dbReference>
<feature type="region of interest" description="Disordered" evidence="2">
    <location>
        <begin position="65"/>
        <end position="91"/>
    </location>
</feature>
<keyword evidence="5" id="KW-1185">Reference proteome</keyword>
<name>A0AAV2YW71_9STRA</name>
<proteinExistence type="predicted"/>
<evidence type="ECO:0000256" key="2">
    <source>
        <dbReference type="SAM" id="MobiDB-lite"/>
    </source>
</evidence>
<dbReference type="GO" id="GO:0006400">
    <property type="term" value="P:tRNA modification"/>
    <property type="evidence" value="ECO:0007669"/>
    <property type="project" value="InterPro"/>
</dbReference>
<feature type="domain" description="THUMP" evidence="3">
    <location>
        <begin position="145"/>
        <end position="253"/>
    </location>
</feature>
<dbReference type="Gene3D" id="3.30.2300.10">
    <property type="entry name" value="THUMP superfamily"/>
    <property type="match status" value="1"/>
</dbReference>
<dbReference type="FunFam" id="3.30.2300.10:FF:000001">
    <property type="entry name" value="THUMP domain-containing protein 1"/>
    <property type="match status" value="1"/>
</dbReference>
<feature type="compositionally biased region" description="Basic and acidic residues" evidence="2">
    <location>
        <begin position="274"/>
        <end position="292"/>
    </location>
</feature>
<evidence type="ECO:0000256" key="1">
    <source>
        <dbReference type="PROSITE-ProRule" id="PRU00529"/>
    </source>
</evidence>
<dbReference type="Pfam" id="PF02926">
    <property type="entry name" value="THUMP"/>
    <property type="match status" value="1"/>
</dbReference>
<gene>
    <name evidence="4" type="ORF">N0F65_003966</name>
</gene>